<gene>
    <name evidence="1" type="ORF">SBF1_5220005</name>
</gene>
<dbReference type="AlphaFoldDB" id="A0A2U3LIB4"/>
<proteinExistence type="predicted"/>
<evidence type="ECO:0000313" key="1">
    <source>
        <dbReference type="EMBL" id="SPF51612.1"/>
    </source>
</evidence>
<dbReference type="EMBL" id="OMOF01000471">
    <property type="protein sequence ID" value="SPF51612.1"/>
    <property type="molecule type" value="Genomic_DNA"/>
</dbReference>
<organism evidence="1 2">
    <name type="scientific">Candidatus Desulfosporosinus infrequens</name>
    <dbReference type="NCBI Taxonomy" id="2043169"/>
    <lineage>
        <taxon>Bacteria</taxon>
        <taxon>Bacillati</taxon>
        <taxon>Bacillota</taxon>
        <taxon>Clostridia</taxon>
        <taxon>Eubacteriales</taxon>
        <taxon>Desulfitobacteriaceae</taxon>
        <taxon>Desulfosporosinus</taxon>
    </lineage>
</organism>
<reference evidence="2" key="1">
    <citation type="submission" date="2018-02" db="EMBL/GenBank/DDBJ databases">
        <authorList>
            <person name="Hausmann B."/>
        </authorList>
    </citation>
    <scope>NUCLEOTIDE SEQUENCE [LARGE SCALE GENOMIC DNA]</scope>
    <source>
        <strain evidence="2">Peat soil MAG SbF1</strain>
    </source>
</reference>
<accession>A0A2U3LIB4</accession>
<protein>
    <submittedName>
        <fullName evidence="1">Uncharacterized protein</fullName>
    </submittedName>
</protein>
<name>A0A2U3LIB4_9FIRM</name>
<evidence type="ECO:0000313" key="2">
    <source>
        <dbReference type="Proteomes" id="UP000238916"/>
    </source>
</evidence>
<sequence length="55" mass="6401">MSGKFNNHTNTNSLLVWRLNMQTTQQDFQEIATALATPHIGLYISAFICDRWSEW</sequence>
<dbReference type="Proteomes" id="UP000238916">
    <property type="component" value="Unassembled WGS sequence"/>
</dbReference>